<comment type="caution">
    <text evidence="1">The sequence shown here is derived from an EMBL/GenBank/DDBJ whole genome shotgun (WGS) entry which is preliminary data.</text>
</comment>
<organism evidence="1 2">
    <name type="scientific">Candidatus Argoarchaeum ethanivorans</name>
    <dbReference type="NCBI Taxonomy" id="2608793"/>
    <lineage>
        <taxon>Archaea</taxon>
        <taxon>Methanobacteriati</taxon>
        <taxon>Methanobacteriota</taxon>
        <taxon>Stenosarchaea group</taxon>
        <taxon>Methanomicrobia</taxon>
        <taxon>Methanosarcinales</taxon>
        <taxon>Methanosarcinales incertae sedis</taxon>
        <taxon>GOM Arc I cluster</taxon>
        <taxon>Candidatus Argoarchaeum</taxon>
    </lineage>
</organism>
<proteinExistence type="predicted"/>
<gene>
    <name evidence="1" type="ORF">DNFNHJIP_00501</name>
</gene>
<dbReference type="Proteomes" id="UP000614580">
    <property type="component" value="Unassembled WGS sequence"/>
</dbReference>
<protein>
    <submittedName>
        <fullName evidence="1">Uncharacterized protein</fullName>
    </submittedName>
</protein>
<reference evidence="1" key="1">
    <citation type="submission" date="2020-12" db="EMBL/GenBank/DDBJ databases">
        <authorList>
            <person name="Hahn C.J."/>
            <person name="Laso-Perez R."/>
            <person name="Vulcano F."/>
            <person name="Vaziourakis K.-M."/>
            <person name="Stokke R."/>
            <person name="Steen I.H."/>
            <person name="Teske A."/>
            <person name="Boetius A."/>
            <person name="Liebeke M."/>
            <person name="Amann R."/>
            <person name="Knittel K."/>
        </authorList>
    </citation>
    <scope>NUCLEOTIDE SEQUENCE</scope>
    <source>
        <strain evidence="1">Gfbio:c6db26ca-90af-429b-aeed-0e3e8aed0b5e:GoM-Arc1_AMV-AAA_792_C10</strain>
    </source>
</reference>
<dbReference type="EMBL" id="CAJHZY010000056">
    <property type="protein sequence ID" value="CAD7767094.1"/>
    <property type="molecule type" value="Genomic_DNA"/>
</dbReference>
<sequence length="107" mass="12924">MEQWAREWLEEQRAKGVKCLEVKLQGNNHYVYHSTSYWDKELKKPRKTSKYLGKLDPITITQVKSLVEFVKTSPHHPEWLKHFEIFCDTRKHVCEKRDYKNHTSHGQ</sequence>
<evidence type="ECO:0000313" key="2">
    <source>
        <dbReference type="Proteomes" id="UP000614580"/>
    </source>
</evidence>
<evidence type="ECO:0000313" key="1">
    <source>
        <dbReference type="EMBL" id="CAD7767094.1"/>
    </source>
</evidence>
<name>A0A812A1Q7_9EURY</name>
<accession>A0A812A1Q7</accession>
<dbReference type="AlphaFoldDB" id="A0A812A1Q7"/>